<keyword evidence="3" id="KW-0449">Lipoprotein</keyword>
<dbReference type="PRINTS" id="PR01805">
    <property type="entry name" value="VACJLIPOPROT"/>
</dbReference>
<comment type="similarity">
    <text evidence="1">Belongs to the MlaA family.</text>
</comment>
<sequence>MSFLPSLSFAVESQSTPEVEYIDERDPWEGVNRSIWYFNYQILDKKLFRPVVYFYADYVPEGARNGLDNFLHNLEEPSSAVNNLLQGKGGWAANATGRFLINSTLGVVGIFDVASNMGLERKQDEFGEVLATWGVPDGPYLMLPVLGPSTIRDEVGDYVDGLYFPYANFTFWQSAARWALDGLSTRSKLIGQEAILDNSLDPYSFVKEGYYQYVAYSIYDGNPPIQEDDEELLEEYLDELD</sequence>
<dbReference type="Proteomes" id="UP000305675">
    <property type="component" value="Unassembled WGS sequence"/>
</dbReference>
<keyword evidence="2" id="KW-0732">Signal</keyword>
<name>A0A4U1BPR5_9GAMM</name>
<protein>
    <submittedName>
        <fullName evidence="3">VacJ family lipoprotein</fullName>
    </submittedName>
</protein>
<comment type="caution">
    <text evidence="3">The sequence shown here is derived from an EMBL/GenBank/DDBJ whole genome shotgun (WGS) entry which is preliminary data.</text>
</comment>
<evidence type="ECO:0000313" key="4">
    <source>
        <dbReference type="Proteomes" id="UP000305675"/>
    </source>
</evidence>
<reference evidence="3 4" key="1">
    <citation type="submission" date="2019-04" db="EMBL/GenBank/DDBJ databases">
        <authorList>
            <person name="Hwang J.C."/>
        </authorList>
    </citation>
    <scope>NUCLEOTIDE SEQUENCE [LARGE SCALE GENOMIC DNA]</scope>
    <source>
        <strain evidence="3 4">IMCC35002</strain>
    </source>
</reference>
<dbReference type="EMBL" id="SWCJ01000005">
    <property type="protein sequence ID" value="TKB55552.1"/>
    <property type="molecule type" value="Genomic_DNA"/>
</dbReference>
<dbReference type="GO" id="GO:0120010">
    <property type="term" value="P:intermembrane phospholipid transfer"/>
    <property type="evidence" value="ECO:0007669"/>
    <property type="project" value="TreeGrafter"/>
</dbReference>
<dbReference type="InterPro" id="IPR007428">
    <property type="entry name" value="MlaA"/>
</dbReference>
<dbReference type="AlphaFoldDB" id="A0A4U1BPR5"/>
<keyword evidence="4" id="KW-1185">Reference proteome</keyword>
<dbReference type="PANTHER" id="PTHR30035:SF3">
    <property type="entry name" value="INTERMEMBRANE PHOSPHOLIPID TRANSPORT SYSTEM LIPOPROTEIN MLAA"/>
    <property type="match status" value="1"/>
</dbReference>
<evidence type="ECO:0000313" key="3">
    <source>
        <dbReference type="EMBL" id="TKB55552.1"/>
    </source>
</evidence>
<dbReference type="OrthoDB" id="9785326at2"/>
<proteinExistence type="inferred from homology"/>
<dbReference type="Pfam" id="PF04333">
    <property type="entry name" value="MlaA"/>
    <property type="match status" value="1"/>
</dbReference>
<evidence type="ECO:0000256" key="1">
    <source>
        <dbReference type="ARBA" id="ARBA00010634"/>
    </source>
</evidence>
<evidence type="ECO:0000256" key="2">
    <source>
        <dbReference type="ARBA" id="ARBA00022729"/>
    </source>
</evidence>
<dbReference type="PANTHER" id="PTHR30035">
    <property type="entry name" value="LIPOPROTEIN VACJ-RELATED"/>
    <property type="match status" value="1"/>
</dbReference>
<dbReference type="GO" id="GO:0016020">
    <property type="term" value="C:membrane"/>
    <property type="evidence" value="ECO:0007669"/>
    <property type="project" value="InterPro"/>
</dbReference>
<gene>
    <name evidence="3" type="ORF">FCL42_09655</name>
</gene>
<organism evidence="3 4">
    <name type="scientific">Ferrimonas aestuarii</name>
    <dbReference type="NCBI Taxonomy" id="2569539"/>
    <lineage>
        <taxon>Bacteria</taxon>
        <taxon>Pseudomonadati</taxon>
        <taxon>Pseudomonadota</taxon>
        <taxon>Gammaproteobacteria</taxon>
        <taxon>Alteromonadales</taxon>
        <taxon>Ferrimonadaceae</taxon>
        <taxon>Ferrimonas</taxon>
    </lineage>
</organism>
<accession>A0A4U1BPR5</accession>